<accession>A0A9K3D517</accession>
<dbReference type="InterPro" id="IPR036322">
    <property type="entry name" value="WD40_repeat_dom_sf"/>
</dbReference>
<proteinExistence type="predicted"/>
<name>A0A9K3D517_9EUKA</name>
<dbReference type="EMBL" id="BDIP01003782">
    <property type="protein sequence ID" value="GIQ88116.1"/>
    <property type="molecule type" value="Genomic_DNA"/>
</dbReference>
<feature type="non-terminal residue" evidence="1">
    <location>
        <position position="1"/>
    </location>
</feature>
<organism evidence="1 2">
    <name type="scientific">Kipferlia bialata</name>
    <dbReference type="NCBI Taxonomy" id="797122"/>
    <lineage>
        <taxon>Eukaryota</taxon>
        <taxon>Metamonada</taxon>
        <taxon>Carpediemonas-like organisms</taxon>
        <taxon>Kipferlia</taxon>
    </lineage>
</organism>
<dbReference type="InterPro" id="IPR013783">
    <property type="entry name" value="Ig-like_fold"/>
</dbReference>
<comment type="caution">
    <text evidence="1">The sequence shown here is derived from an EMBL/GenBank/DDBJ whole genome shotgun (WGS) entry which is preliminary data.</text>
</comment>
<dbReference type="Gene3D" id="2.60.40.10">
    <property type="entry name" value="Immunoglobulins"/>
    <property type="match status" value="1"/>
</dbReference>
<dbReference type="AlphaFoldDB" id="A0A9K3D517"/>
<dbReference type="SUPFAM" id="SSF50978">
    <property type="entry name" value="WD40 repeat-like"/>
    <property type="match status" value="1"/>
</dbReference>
<evidence type="ECO:0000313" key="1">
    <source>
        <dbReference type="EMBL" id="GIQ88116.1"/>
    </source>
</evidence>
<reference evidence="1 2" key="1">
    <citation type="journal article" date="2018" name="PLoS ONE">
        <title>The draft genome of Kipferlia bialata reveals reductive genome evolution in fornicate parasites.</title>
        <authorList>
            <person name="Tanifuji G."/>
            <person name="Takabayashi S."/>
            <person name="Kume K."/>
            <person name="Takagi M."/>
            <person name="Nakayama T."/>
            <person name="Kamikawa R."/>
            <person name="Inagaki Y."/>
            <person name="Hashimoto T."/>
        </authorList>
    </citation>
    <scope>NUCLEOTIDE SEQUENCE [LARGE SCALE GENOMIC DNA]</scope>
    <source>
        <strain evidence="1">NY0173</strain>
    </source>
</reference>
<evidence type="ECO:0000313" key="2">
    <source>
        <dbReference type="Proteomes" id="UP000265618"/>
    </source>
</evidence>
<sequence length="822" mass="88509">IDVTLSNGMWNRVSIEANGHVLATRTLYVSDALVVSYPSSTVESASHNSRCLAAEYRVQILDSSSNVMDAEGVCGYLQATFNYVDTPLDNPTWDADTSECVYDVVFPATSPSIINVLYFDTDGDTVFAPIHYNTSDTFTSDTADGSLSIEVSRFFEVGDSLALTAYPVDACGVAIPDLTLTLTISDDAGAVVDTVASLTDTASDAVYTYSGSHALGTYTVTVSVDGETAPALTASQPVDVVSSRSSLSFRGWGYPITYTTIPAPAGAAALVSEGTWLAYTTEGTADTKNNVYLYQTDANAAEGMSLQQVIVPGGRESATVPGDTRYYTPVLALSGDVLVIGYSYGGESGVVYIYRHNGSEWEYDGTLTGPDGASFDLMFGRSVHLASEDVLVIGARDLFFFSEYVAGTGWSEIEAIIPPMQNSFLTVVYPGCAVSEGWVFIRCSVTGDIYVYDTSVADWHKTPGYTIVPHPDPNLSDDETYVTQAVMAADMSTGVYRFCLRTTGTYFNMFKLNTITDVWTIEAYGETGDTGSKYTYAVHNYGNKFLSVDINNYVTRAEYGSSWGYVLGGEVPEGMVTFHDGDVIVYGPDRDEITFIDYDDVSVIQAVTLVDLSMPYGEDGALSLFNLYGVKMTNEAKVSVKWVAEGYTPTGAPSPEVSWSSVTNEYTIPFEPPVTPEDSVWVMSVLVGSRLVHSATYYVSALSHYWVDYATVTLPTLSPCKDSEISVVLTNNEGLTVSVDLGDTLTGSWDSEDPVSGVFSEGVFTFTAETPSTSGSHTFYVYVDGVVVGSASTTTAPVLSDEYTYMYLSSDHVVPGANVSWL</sequence>
<dbReference type="Proteomes" id="UP000265618">
    <property type="component" value="Unassembled WGS sequence"/>
</dbReference>
<keyword evidence="2" id="KW-1185">Reference proteome</keyword>
<gene>
    <name evidence="1" type="ORF">KIPB_010292</name>
</gene>
<protein>
    <submittedName>
        <fullName evidence="1">Uncharacterized protein</fullName>
    </submittedName>
</protein>